<dbReference type="AlphaFoldDB" id="A0A0A9GGH1"/>
<reference evidence="2" key="2">
    <citation type="journal article" date="2015" name="Data Brief">
        <title>Shoot transcriptome of the giant reed, Arundo donax.</title>
        <authorList>
            <person name="Barrero R.A."/>
            <person name="Guerrero F.D."/>
            <person name="Moolhuijzen P."/>
            <person name="Goolsby J.A."/>
            <person name="Tidwell J."/>
            <person name="Bellgard S.E."/>
            <person name="Bellgard M.I."/>
        </authorList>
    </citation>
    <scope>NUCLEOTIDE SEQUENCE</scope>
    <source>
        <tissue evidence="2">Shoot tissue taken approximately 20 cm above the soil surface</tissue>
    </source>
</reference>
<proteinExistence type="predicted"/>
<protein>
    <submittedName>
        <fullName evidence="2">Uncharacterized protein</fullName>
    </submittedName>
</protein>
<evidence type="ECO:0000313" key="2">
    <source>
        <dbReference type="EMBL" id="JAE24185.1"/>
    </source>
</evidence>
<keyword evidence="1" id="KW-1133">Transmembrane helix</keyword>
<accession>A0A0A9GGH1</accession>
<evidence type="ECO:0000256" key="1">
    <source>
        <dbReference type="SAM" id="Phobius"/>
    </source>
</evidence>
<feature type="transmembrane region" description="Helical" evidence="1">
    <location>
        <begin position="6"/>
        <end position="26"/>
    </location>
</feature>
<sequence>MLPLPLFYSCSYLCYCTGWHLILLSLSL</sequence>
<name>A0A0A9GGH1_ARUDO</name>
<dbReference type="EMBL" id="GBRH01173711">
    <property type="protein sequence ID" value="JAE24185.1"/>
    <property type="molecule type" value="Transcribed_RNA"/>
</dbReference>
<organism evidence="2">
    <name type="scientific">Arundo donax</name>
    <name type="common">Giant reed</name>
    <name type="synonym">Donax arundinaceus</name>
    <dbReference type="NCBI Taxonomy" id="35708"/>
    <lineage>
        <taxon>Eukaryota</taxon>
        <taxon>Viridiplantae</taxon>
        <taxon>Streptophyta</taxon>
        <taxon>Embryophyta</taxon>
        <taxon>Tracheophyta</taxon>
        <taxon>Spermatophyta</taxon>
        <taxon>Magnoliopsida</taxon>
        <taxon>Liliopsida</taxon>
        <taxon>Poales</taxon>
        <taxon>Poaceae</taxon>
        <taxon>PACMAD clade</taxon>
        <taxon>Arundinoideae</taxon>
        <taxon>Arundineae</taxon>
        <taxon>Arundo</taxon>
    </lineage>
</organism>
<keyword evidence="1" id="KW-0812">Transmembrane</keyword>
<keyword evidence="1" id="KW-0472">Membrane</keyword>
<reference evidence="2" key="1">
    <citation type="submission" date="2014-09" db="EMBL/GenBank/DDBJ databases">
        <authorList>
            <person name="Magalhaes I.L.F."/>
            <person name="Oliveira U."/>
            <person name="Santos F.R."/>
            <person name="Vidigal T.H.D.A."/>
            <person name="Brescovit A.D."/>
            <person name="Santos A.J."/>
        </authorList>
    </citation>
    <scope>NUCLEOTIDE SEQUENCE</scope>
    <source>
        <tissue evidence="2">Shoot tissue taken approximately 20 cm above the soil surface</tissue>
    </source>
</reference>